<dbReference type="EMBL" id="SDRB02003259">
    <property type="protein sequence ID" value="THG18067.1"/>
    <property type="molecule type" value="Genomic_DNA"/>
</dbReference>
<dbReference type="PANTHER" id="PTHR33070:SF129">
    <property type="entry name" value="DUF241 DOMAIN PROTEIN"/>
    <property type="match status" value="1"/>
</dbReference>
<accession>A0A4V3WPX3</accession>
<sequence>MASCPSRSKTHYHACSVSFSCISSYSLIREFNKQLCRIRAPDHEVTSSSLPSINNRLSSLEDLHECVSDLLLLPHIEQALAREHNEKFVDKMVDGYLRLLDMCSTAKDKPFGLKPGLTLTLISVFLSAASLSLSDPPPPPSSSHHHRHYRVSHPLLFSTSPTTTVVQLAPRLSSTALLDVADHHRRPARTTTTASLIHSLFSRLCAAQIVKKLLGEAVLGWTELFDQGMVEAVKLSDRCPERRGQPRNKSTDLDKNCETQATASMLKEVEIATLAEFESLLSCVGGTNVQPRQSNWSLVYSKHKTVTNANEFEKVEAKLHSLSGYKTTIKSNYAMHIENVQNQLIKMESSIHT</sequence>
<dbReference type="Pfam" id="PF03087">
    <property type="entry name" value="BPS1"/>
    <property type="match status" value="2"/>
</dbReference>
<dbReference type="PANTHER" id="PTHR33070">
    <property type="entry name" value="OS06G0725500 PROTEIN"/>
    <property type="match status" value="1"/>
</dbReference>
<dbReference type="Proteomes" id="UP000306102">
    <property type="component" value="Unassembled WGS sequence"/>
</dbReference>
<dbReference type="GO" id="GO:0048367">
    <property type="term" value="P:shoot system development"/>
    <property type="evidence" value="ECO:0007669"/>
    <property type="project" value="InterPro"/>
</dbReference>
<dbReference type="AlphaFoldDB" id="A0A4V3WPX3"/>
<dbReference type="GO" id="GO:0048364">
    <property type="term" value="P:root development"/>
    <property type="evidence" value="ECO:0007669"/>
    <property type="project" value="InterPro"/>
</dbReference>
<proteinExistence type="predicted"/>
<reference evidence="1 2" key="1">
    <citation type="journal article" date="2018" name="Proc. Natl. Acad. Sci. U.S.A.">
        <title>Draft genome sequence of Camellia sinensis var. sinensis provides insights into the evolution of the tea genome and tea quality.</title>
        <authorList>
            <person name="Wei C."/>
            <person name="Yang H."/>
            <person name="Wang S."/>
            <person name="Zhao J."/>
            <person name="Liu C."/>
            <person name="Gao L."/>
            <person name="Xia E."/>
            <person name="Lu Y."/>
            <person name="Tai Y."/>
            <person name="She G."/>
            <person name="Sun J."/>
            <person name="Cao H."/>
            <person name="Tong W."/>
            <person name="Gao Q."/>
            <person name="Li Y."/>
            <person name="Deng W."/>
            <person name="Jiang X."/>
            <person name="Wang W."/>
            <person name="Chen Q."/>
            <person name="Zhang S."/>
            <person name="Li H."/>
            <person name="Wu J."/>
            <person name="Wang P."/>
            <person name="Li P."/>
            <person name="Shi C."/>
            <person name="Zheng F."/>
            <person name="Jian J."/>
            <person name="Huang B."/>
            <person name="Shan D."/>
            <person name="Shi M."/>
            <person name="Fang C."/>
            <person name="Yue Y."/>
            <person name="Li F."/>
            <person name="Li D."/>
            <person name="Wei S."/>
            <person name="Han B."/>
            <person name="Jiang C."/>
            <person name="Yin Y."/>
            <person name="Xia T."/>
            <person name="Zhang Z."/>
            <person name="Bennetzen J.L."/>
            <person name="Zhao S."/>
            <person name="Wan X."/>
        </authorList>
    </citation>
    <scope>NUCLEOTIDE SEQUENCE [LARGE SCALE GENOMIC DNA]</scope>
    <source>
        <strain evidence="2">cv. Shuchazao</strain>
        <tissue evidence="1">Leaf</tissue>
    </source>
</reference>
<evidence type="ECO:0000313" key="1">
    <source>
        <dbReference type="EMBL" id="THG18067.1"/>
    </source>
</evidence>
<evidence type="ECO:0000313" key="2">
    <source>
        <dbReference type="Proteomes" id="UP000306102"/>
    </source>
</evidence>
<comment type="caution">
    <text evidence="1">The sequence shown here is derived from an EMBL/GenBank/DDBJ whole genome shotgun (WGS) entry which is preliminary data.</text>
</comment>
<organism evidence="1 2">
    <name type="scientific">Camellia sinensis var. sinensis</name>
    <name type="common">China tea</name>
    <dbReference type="NCBI Taxonomy" id="542762"/>
    <lineage>
        <taxon>Eukaryota</taxon>
        <taxon>Viridiplantae</taxon>
        <taxon>Streptophyta</taxon>
        <taxon>Embryophyta</taxon>
        <taxon>Tracheophyta</taxon>
        <taxon>Spermatophyta</taxon>
        <taxon>Magnoliopsida</taxon>
        <taxon>eudicotyledons</taxon>
        <taxon>Gunneridae</taxon>
        <taxon>Pentapetalae</taxon>
        <taxon>asterids</taxon>
        <taxon>Ericales</taxon>
        <taxon>Theaceae</taxon>
        <taxon>Camellia</taxon>
    </lineage>
</organism>
<dbReference type="InterPro" id="IPR004320">
    <property type="entry name" value="BPS1_pln"/>
</dbReference>
<name>A0A4V3WPX3_CAMSN</name>
<dbReference type="PROSITE" id="PS51257">
    <property type="entry name" value="PROKAR_LIPOPROTEIN"/>
    <property type="match status" value="1"/>
</dbReference>
<protein>
    <submittedName>
        <fullName evidence="1">Uncharacterized protein</fullName>
    </submittedName>
</protein>
<keyword evidence="2" id="KW-1185">Reference proteome</keyword>
<gene>
    <name evidence="1" type="ORF">TEA_019461</name>
</gene>